<dbReference type="GO" id="GO:0004725">
    <property type="term" value="F:protein tyrosine phosphatase activity"/>
    <property type="evidence" value="ECO:0007669"/>
    <property type="project" value="InterPro"/>
</dbReference>
<feature type="transmembrane region" description="Helical" evidence="10">
    <location>
        <begin position="126"/>
        <end position="145"/>
    </location>
</feature>
<dbReference type="Pfam" id="PF16916">
    <property type="entry name" value="ZT_dimer"/>
    <property type="match status" value="1"/>
</dbReference>
<gene>
    <name evidence="13" type="ORF">QR680_018229</name>
</gene>
<keyword evidence="5" id="KW-0864">Zinc transport</keyword>
<dbReference type="InterPro" id="IPR027469">
    <property type="entry name" value="Cation_efflux_TMD_sf"/>
</dbReference>
<proteinExistence type="inferred from homology"/>
<dbReference type="PANTHER" id="PTHR11562">
    <property type="entry name" value="CATION EFFLUX PROTEIN/ ZINC TRANSPORTER"/>
    <property type="match status" value="1"/>
</dbReference>
<keyword evidence="4 10" id="KW-0812">Transmembrane</keyword>
<dbReference type="PANTHER" id="PTHR11562:SF17">
    <property type="entry name" value="RE54080P-RELATED"/>
    <property type="match status" value="1"/>
</dbReference>
<dbReference type="SUPFAM" id="SSF161111">
    <property type="entry name" value="Cation efflux protein transmembrane domain-like"/>
    <property type="match status" value="1"/>
</dbReference>
<dbReference type="GO" id="GO:0005385">
    <property type="term" value="F:zinc ion transmembrane transporter activity"/>
    <property type="evidence" value="ECO:0007669"/>
    <property type="project" value="TreeGrafter"/>
</dbReference>
<feature type="compositionally biased region" description="Low complexity" evidence="9">
    <location>
        <begin position="18"/>
        <end position="30"/>
    </location>
</feature>
<dbReference type="Gene3D" id="1.20.1510.10">
    <property type="entry name" value="Cation efflux protein transmembrane domain"/>
    <property type="match status" value="1"/>
</dbReference>
<organism evidence="13 14">
    <name type="scientific">Steinernema hermaphroditum</name>
    <dbReference type="NCBI Taxonomy" id="289476"/>
    <lineage>
        <taxon>Eukaryota</taxon>
        <taxon>Metazoa</taxon>
        <taxon>Ecdysozoa</taxon>
        <taxon>Nematoda</taxon>
        <taxon>Chromadorea</taxon>
        <taxon>Rhabditida</taxon>
        <taxon>Tylenchina</taxon>
        <taxon>Panagrolaimomorpha</taxon>
        <taxon>Strongyloidoidea</taxon>
        <taxon>Steinernematidae</taxon>
        <taxon>Steinernema</taxon>
    </lineage>
</organism>
<keyword evidence="5" id="KW-0862">Zinc</keyword>
<dbReference type="InterPro" id="IPR003595">
    <property type="entry name" value="Tyr_Pase_cat"/>
</dbReference>
<dbReference type="Pfam" id="PF00102">
    <property type="entry name" value="Y_phosphatase"/>
    <property type="match status" value="1"/>
</dbReference>
<feature type="compositionally biased region" description="Basic and acidic residues" evidence="9">
    <location>
        <begin position="389"/>
        <end position="403"/>
    </location>
</feature>
<dbReference type="SUPFAM" id="SSF160240">
    <property type="entry name" value="Cation efflux protein cytoplasmic domain-like"/>
    <property type="match status" value="1"/>
</dbReference>
<sequence>MHQENTPLLDSQNSPTVAEYGSAADGSSDSTDSEGFHCHGLSKEERKSNRKAIRVLWISVCVCLFFMICEAVGGLWAGSLAILTDAAHLLTDLASMLISLFSLYIANRPASHRMSFGWHRAEVVGAFISVFLIWIVTGVLVYLAIERIITGNYEIEGPVMTITAGIGVLVNIVMGLLLYFGGHSHSHGGSSHQHSHDGDSQNINVRAAFVHVLGDLLQSVGVLIASLFILFNEKWAVADPICTLLFSVIVLCTTIYIIKDTLLVLLEGRPSSIDFLSVFESLQAIPNVRKVHDLRIWALTMDKVAISVHLEIEDHSNAQSVLRNTTIMLKDRYGVHESTVQIEGYTENASCNQSTAVGKKTRVMDLSERPKELSLDLFSKLWREPEPARSRKTHYIEEDRRVEDDNENEDLPADVDADSAQKTDMTGNRARWALAVARRKLRPLVKEFSENRKYFPNDVSTSTFQMNTAKNRYEDVYCADHSRVILKNREEDYIHASWVVIPNSSQRYICTQGPLEETLEDFWHMIVQERVPIIVMLCSVVEGGTEKCAQYWPLAPGEAYRFGNITVRNEKVVIMTSIEMIRCTTLEVETKCERFNVTHYQWADWPDHLVPNDAKSAVDLLKLCKQTCDKRPVVVHCSAGIGRTGTFCGIDYAAERIKVNPRLSMVDIMKEMRQQRVHCIQTTLQYLFLHACVFEYFIKSGQVKPDASIKAFMKEYEKYLNKFKTRAAVREKE</sequence>
<evidence type="ECO:0000256" key="6">
    <source>
        <dbReference type="ARBA" id="ARBA00022989"/>
    </source>
</evidence>
<dbReference type="SUPFAM" id="SSF52799">
    <property type="entry name" value="(Phosphotyrosine protein) phosphatases II"/>
    <property type="match status" value="1"/>
</dbReference>
<dbReference type="PROSITE" id="PS00383">
    <property type="entry name" value="TYR_PHOSPHATASE_1"/>
    <property type="match status" value="1"/>
</dbReference>
<dbReference type="Pfam" id="PF01545">
    <property type="entry name" value="Cation_efflux"/>
    <property type="match status" value="1"/>
</dbReference>
<dbReference type="SMART" id="SM00404">
    <property type="entry name" value="PTPc_motif"/>
    <property type="match status" value="1"/>
</dbReference>
<dbReference type="InterPro" id="IPR000242">
    <property type="entry name" value="PTP_cat"/>
</dbReference>
<evidence type="ECO:0000313" key="14">
    <source>
        <dbReference type="Proteomes" id="UP001175271"/>
    </source>
</evidence>
<evidence type="ECO:0000256" key="4">
    <source>
        <dbReference type="ARBA" id="ARBA00022692"/>
    </source>
</evidence>
<dbReference type="Gene3D" id="3.90.190.10">
    <property type="entry name" value="Protein tyrosine phosphatase superfamily"/>
    <property type="match status" value="1"/>
</dbReference>
<evidence type="ECO:0000256" key="8">
    <source>
        <dbReference type="ARBA" id="ARBA00023136"/>
    </source>
</evidence>
<keyword evidence="7" id="KW-0406">Ion transport</keyword>
<evidence type="ECO:0000259" key="12">
    <source>
        <dbReference type="PROSITE" id="PS50056"/>
    </source>
</evidence>
<reference evidence="13" key="1">
    <citation type="submission" date="2023-06" db="EMBL/GenBank/DDBJ databases">
        <title>Genomic analysis of the entomopathogenic nematode Steinernema hermaphroditum.</title>
        <authorList>
            <person name="Schwarz E.M."/>
            <person name="Heppert J.K."/>
            <person name="Baniya A."/>
            <person name="Schwartz H.T."/>
            <person name="Tan C.-H."/>
            <person name="Antoshechkin I."/>
            <person name="Sternberg P.W."/>
            <person name="Goodrich-Blair H."/>
            <person name="Dillman A.R."/>
        </authorList>
    </citation>
    <scope>NUCLEOTIDE SEQUENCE</scope>
    <source>
        <strain evidence="13">PS9179</strain>
        <tissue evidence="13">Whole animal</tissue>
    </source>
</reference>
<evidence type="ECO:0000256" key="7">
    <source>
        <dbReference type="ARBA" id="ARBA00023065"/>
    </source>
</evidence>
<protein>
    <recommendedName>
        <fullName evidence="15">Protein-tyrosine-phosphatase</fullName>
    </recommendedName>
</protein>
<comment type="subcellular location">
    <subcellularLocation>
        <location evidence="1">Membrane</location>
        <topology evidence="1">Multi-pass membrane protein</topology>
    </subcellularLocation>
</comment>
<feature type="domain" description="Tyrosine specific protein phosphatases" evidence="12">
    <location>
        <begin position="618"/>
        <end position="687"/>
    </location>
</feature>
<dbReference type="InterPro" id="IPR029021">
    <property type="entry name" value="Prot-tyrosine_phosphatase-like"/>
</dbReference>
<dbReference type="CDD" id="cd00047">
    <property type="entry name" value="PTPc"/>
    <property type="match status" value="1"/>
</dbReference>
<dbReference type="InterPro" id="IPR016130">
    <property type="entry name" value="Tyr_Pase_AS"/>
</dbReference>
<dbReference type="InterPro" id="IPR027470">
    <property type="entry name" value="Cation_efflux_CTD"/>
</dbReference>
<feature type="transmembrane region" description="Helical" evidence="10">
    <location>
        <begin position="55"/>
        <end position="77"/>
    </location>
</feature>
<accession>A0AA39LQH2</accession>
<dbReference type="GO" id="GO:0005886">
    <property type="term" value="C:plasma membrane"/>
    <property type="evidence" value="ECO:0007669"/>
    <property type="project" value="TreeGrafter"/>
</dbReference>
<keyword evidence="3" id="KW-0813">Transport</keyword>
<evidence type="ECO:0000313" key="13">
    <source>
        <dbReference type="EMBL" id="KAK0405843.1"/>
    </source>
</evidence>
<keyword evidence="14" id="KW-1185">Reference proteome</keyword>
<name>A0AA39LQH2_9BILA</name>
<dbReference type="Proteomes" id="UP001175271">
    <property type="component" value="Unassembled WGS sequence"/>
</dbReference>
<comment type="similarity">
    <text evidence="2">Belongs to the cation diffusion facilitator (CDF) transporter (TC 2.A.4) family. SLC30A subfamily.</text>
</comment>
<dbReference type="PROSITE" id="PS50056">
    <property type="entry name" value="TYR_PHOSPHATASE_2"/>
    <property type="match status" value="1"/>
</dbReference>
<dbReference type="AlphaFoldDB" id="A0AA39LQH2"/>
<keyword evidence="8 10" id="KW-0472">Membrane</keyword>
<dbReference type="NCBIfam" id="TIGR01297">
    <property type="entry name" value="CDF"/>
    <property type="match status" value="1"/>
</dbReference>
<feature type="transmembrane region" description="Helical" evidence="10">
    <location>
        <begin position="237"/>
        <end position="258"/>
    </location>
</feature>
<evidence type="ECO:0000256" key="9">
    <source>
        <dbReference type="SAM" id="MobiDB-lite"/>
    </source>
</evidence>
<dbReference type="InterPro" id="IPR036837">
    <property type="entry name" value="Cation_efflux_CTD_sf"/>
</dbReference>
<feature type="domain" description="Tyrosine-protein phosphatase" evidence="11">
    <location>
        <begin position="444"/>
        <end position="696"/>
    </location>
</feature>
<evidence type="ECO:0000256" key="10">
    <source>
        <dbReference type="SAM" id="Phobius"/>
    </source>
</evidence>
<dbReference type="EMBL" id="JAUCMV010000004">
    <property type="protein sequence ID" value="KAK0405843.1"/>
    <property type="molecule type" value="Genomic_DNA"/>
</dbReference>
<evidence type="ECO:0000256" key="2">
    <source>
        <dbReference type="ARBA" id="ARBA00008873"/>
    </source>
</evidence>
<dbReference type="InterPro" id="IPR058533">
    <property type="entry name" value="Cation_efflux_TM"/>
</dbReference>
<feature type="transmembrane region" description="Helical" evidence="10">
    <location>
        <begin position="157"/>
        <end position="182"/>
    </location>
</feature>
<comment type="caution">
    <text evidence="13">The sequence shown here is derived from an EMBL/GenBank/DDBJ whole genome shotgun (WGS) entry which is preliminary data.</text>
</comment>
<evidence type="ECO:0000256" key="5">
    <source>
        <dbReference type="ARBA" id="ARBA00022906"/>
    </source>
</evidence>
<dbReference type="PROSITE" id="PS50055">
    <property type="entry name" value="TYR_PHOSPHATASE_PTP"/>
    <property type="match status" value="1"/>
</dbReference>
<evidence type="ECO:0000256" key="3">
    <source>
        <dbReference type="ARBA" id="ARBA00022448"/>
    </source>
</evidence>
<feature type="transmembrane region" description="Helical" evidence="10">
    <location>
        <begin position="203"/>
        <end position="231"/>
    </location>
</feature>
<dbReference type="InterPro" id="IPR050681">
    <property type="entry name" value="CDF/SLC30A"/>
</dbReference>
<feature type="region of interest" description="Disordered" evidence="9">
    <location>
        <begin position="1"/>
        <end position="36"/>
    </location>
</feature>
<evidence type="ECO:0000256" key="1">
    <source>
        <dbReference type="ARBA" id="ARBA00004141"/>
    </source>
</evidence>
<dbReference type="PRINTS" id="PR00700">
    <property type="entry name" value="PRTYPHPHTASE"/>
</dbReference>
<dbReference type="GO" id="GO:0010043">
    <property type="term" value="P:response to zinc ion"/>
    <property type="evidence" value="ECO:0007669"/>
    <property type="project" value="TreeGrafter"/>
</dbReference>
<dbReference type="SMART" id="SM00194">
    <property type="entry name" value="PTPc"/>
    <property type="match status" value="1"/>
</dbReference>
<feature type="compositionally biased region" description="Acidic residues" evidence="9">
    <location>
        <begin position="404"/>
        <end position="417"/>
    </location>
</feature>
<feature type="region of interest" description="Disordered" evidence="9">
    <location>
        <begin position="389"/>
        <end position="424"/>
    </location>
</feature>
<evidence type="ECO:0008006" key="15">
    <source>
        <dbReference type="Google" id="ProtNLM"/>
    </source>
</evidence>
<feature type="compositionally biased region" description="Polar residues" evidence="9">
    <location>
        <begin position="1"/>
        <end position="16"/>
    </location>
</feature>
<dbReference type="InterPro" id="IPR002524">
    <property type="entry name" value="Cation_efflux"/>
</dbReference>
<evidence type="ECO:0000259" key="11">
    <source>
        <dbReference type="PROSITE" id="PS50055"/>
    </source>
</evidence>
<keyword evidence="6 10" id="KW-1133">Transmembrane helix</keyword>
<dbReference type="InterPro" id="IPR000387">
    <property type="entry name" value="Tyr_Pase_dom"/>
</dbReference>
<dbReference type="FunFam" id="1.20.1510.10:FF:000027">
    <property type="entry name" value="Zinc transporter ttm-1"/>
    <property type="match status" value="1"/>
</dbReference>